<keyword evidence="3 4" id="KW-0274">FAD</keyword>
<gene>
    <name evidence="6" type="ORF">ACFQ2J_12530</name>
</gene>
<dbReference type="InterPro" id="IPR036155">
    <property type="entry name" value="Crypto/Photolyase_N_sf"/>
</dbReference>
<dbReference type="Pfam" id="PF00875">
    <property type="entry name" value="DNA_photolyase"/>
    <property type="match status" value="1"/>
</dbReference>
<dbReference type="PANTHER" id="PTHR11455:SF9">
    <property type="entry name" value="CRYPTOCHROME CIRCADIAN CLOCK 5 ISOFORM X1"/>
    <property type="match status" value="1"/>
</dbReference>
<evidence type="ECO:0000313" key="6">
    <source>
        <dbReference type="EMBL" id="MFD1020004.1"/>
    </source>
</evidence>
<evidence type="ECO:0000256" key="4">
    <source>
        <dbReference type="RuleBase" id="RU004182"/>
    </source>
</evidence>
<dbReference type="Gene3D" id="1.10.579.10">
    <property type="entry name" value="DNA Cyclobutane Dipyrimidine Photolyase, subunit A, domain 3"/>
    <property type="match status" value="1"/>
</dbReference>
<dbReference type="Gene3D" id="3.40.50.620">
    <property type="entry name" value="HUPs"/>
    <property type="match status" value="1"/>
</dbReference>
<evidence type="ECO:0000259" key="5">
    <source>
        <dbReference type="PROSITE" id="PS51645"/>
    </source>
</evidence>
<dbReference type="PRINTS" id="PR00147">
    <property type="entry name" value="DNAPHOTLYASE"/>
</dbReference>
<dbReference type="InterPro" id="IPR006050">
    <property type="entry name" value="DNA_photolyase_N"/>
</dbReference>
<keyword evidence="7" id="KW-1185">Reference proteome</keyword>
<dbReference type="RefSeq" id="WP_386060844.1">
    <property type="nucleotide sequence ID" value="NZ_JBHTKL010000005.1"/>
</dbReference>
<dbReference type="EMBL" id="JBHTKL010000005">
    <property type="protein sequence ID" value="MFD1020004.1"/>
    <property type="molecule type" value="Genomic_DNA"/>
</dbReference>
<dbReference type="Proteomes" id="UP001596990">
    <property type="component" value="Unassembled WGS sequence"/>
</dbReference>
<keyword evidence="2 4" id="KW-0285">Flavoprotein</keyword>
<feature type="domain" description="Photolyase/cryptochrome alpha/beta" evidence="5">
    <location>
        <begin position="2"/>
        <end position="132"/>
    </location>
</feature>
<dbReference type="InterPro" id="IPR005101">
    <property type="entry name" value="Cryptochr/Photolyase_FAD-bd"/>
</dbReference>
<dbReference type="InterPro" id="IPR036134">
    <property type="entry name" value="Crypto/Photolyase_FAD-like_sf"/>
</dbReference>
<evidence type="ECO:0000256" key="3">
    <source>
        <dbReference type="ARBA" id="ARBA00022827"/>
    </source>
</evidence>
<evidence type="ECO:0000313" key="7">
    <source>
        <dbReference type="Proteomes" id="UP001596990"/>
    </source>
</evidence>
<name>A0ABW3L600_9BACI</name>
<comment type="similarity">
    <text evidence="4">Belongs to the DNA photolyase family.</text>
</comment>
<evidence type="ECO:0000256" key="1">
    <source>
        <dbReference type="ARBA" id="ARBA00001974"/>
    </source>
</evidence>
<dbReference type="EC" id="4.1.99.3" evidence="6"/>
<comment type="caution">
    <text evidence="6">The sequence shown here is derived from an EMBL/GenBank/DDBJ whole genome shotgun (WGS) entry which is preliminary data.</text>
</comment>
<keyword evidence="4" id="KW-0157">Chromophore</keyword>
<dbReference type="InterPro" id="IPR002081">
    <property type="entry name" value="Cryptochrome/DNA_photolyase_1"/>
</dbReference>
<reference evidence="7" key="1">
    <citation type="journal article" date="2019" name="Int. J. Syst. Evol. Microbiol.">
        <title>The Global Catalogue of Microorganisms (GCM) 10K type strain sequencing project: providing services to taxonomists for standard genome sequencing and annotation.</title>
        <authorList>
            <consortium name="The Broad Institute Genomics Platform"/>
            <consortium name="The Broad Institute Genome Sequencing Center for Infectious Disease"/>
            <person name="Wu L."/>
            <person name="Ma J."/>
        </authorList>
    </citation>
    <scope>NUCLEOTIDE SEQUENCE [LARGE SCALE GENOMIC DNA]</scope>
    <source>
        <strain evidence="7">CCUG 56607</strain>
    </source>
</reference>
<dbReference type="SUPFAM" id="SSF52425">
    <property type="entry name" value="Cryptochrome/photolyase, N-terminal domain"/>
    <property type="match status" value="1"/>
</dbReference>
<dbReference type="PANTHER" id="PTHR11455">
    <property type="entry name" value="CRYPTOCHROME"/>
    <property type="match status" value="1"/>
</dbReference>
<organism evidence="6 7">
    <name type="scientific">Thalassobacillus hwangdonensis</name>
    <dbReference type="NCBI Taxonomy" id="546108"/>
    <lineage>
        <taxon>Bacteria</taxon>
        <taxon>Bacillati</taxon>
        <taxon>Bacillota</taxon>
        <taxon>Bacilli</taxon>
        <taxon>Bacillales</taxon>
        <taxon>Bacillaceae</taxon>
        <taxon>Thalassobacillus</taxon>
    </lineage>
</organism>
<dbReference type="GO" id="GO:0003904">
    <property type="term" value="F:deoxyribodipyrimidine photo-lyase activity"/>
    <property type="evidence" value="ECO:0007669"/>
    <property type="project" value="UniProtKB-EC"/>
</dbReference>
<accession>A0ABW3L600</accession>
<dbReference type="Gene3D" id="1.25.40.80">
    <property type="match status" value="1"/>
</dbReference>
<proteinExistence type="inferred from homology"/>
<keyword evidence="6" id="KW-0456">Lyase</keyword>
<dbReference type="InterPro" id="IPR014729">
    <property type="entry name" value="Rossmann-like_a/b/a_fold"/>
</dbReference>
<dbReference type="SUPFAM" id="SSF48173">
    <property type="entry name" value="Cryptochrome/photolyase FAD-binding domain"/>
    <property type="match status" value="1"/>
</dbReference>
<protein>
    <submittedName>
        <fullName evidence="6">Cryptochrome/photolyase family protein</fullName>
        <ecNumber evidence="6">4.1.99.3</ecNumber>
    </submittedName>
</protein>
<dbReference type="PROSITE" id="PS51645">
    <property type="entry name" value="PHR_CRY_ALPHA_BETA"/>
    <property type="match status" value="1"/>
</dbReference>
<evidence type="ECO:0000256" key="2">
    <source>
        <dbReference type="ARBA" id="ARBA00022630"/>
    </source>
</evidence>
<comment type="cofactor">
    <cofactor evidence="1">
        <name>FAD</name>
        <dbReference type="ChEBI" id="CHEBI:57692"/>
    </cofactor>
</comment>
<dbReference type="Pfam" id="PF03441">
    <property type="entry name" value="FAD_binding_7"/>
    <property type="match status" value="1"/>
</dbReference>
<sequence>MGTIAVWFRKDLRLNDQTALSQALQTLDKNDQILAVFHIHPALTENFSIRHDYFFQTLRTFVEACNKAGMPVHFINGSLEEGFTHLTSEVEDLEAIYFNEDEVGYGKKRDEEAMKWLDDHEVPYRTFIDHHIHGAGEIKKADGDPYLVFTPYFKKWKTRKKPSIQKVDHQKLKKQGADLTEAFKDGYDTYQKMLKKCTHDWKALGETCAMERLKQFIDERIYDYEKKRDFPALNGTSRLSPYLKTGALSPRTIYHQIGEEVDHRKNLEGVDTFVSELAWRDFYSMVYHYHPDCKDKEIIEKYRGLDWNTDEAMFEKWKDGQTGFPLIDAAMTQLNERGWMHNRLRMATASFLTKDLLMDWRKGERYFEEKLIDYDPASNIGGWQWAASTGTDAVPYFRVFNPVRQSERFDPKGAFIKRYLPALEKVPEAYIHEPWKMSDEEQREAECIIGEDYPKPMVDHKTMRKRAIEMFKGES</sequence>